<protein>
    <submittedName>
        <fullName evidence="1">Uncharacterized protein</fullName>
    </submittedName>
</protein>
<accession>A0ACB8CSZ9</accession>
<comment type="caution">
    <text evidence="1">The sequence shown here is derived from an EMBL/GenBank/DDBJ whole genome shotgun (WGS) entry which is preliminary data.</text>
</comment>
<sequence>MLLYGAPGAHVIDSPQLSITPALLLIKPARETRDNSPTSVNPAPCTVSANAVRYAPESVHTAIMARVSTQTVFGFGCGLDWRPTSFVPAFPSTRVCSACGLVPPATTTLPCRHLLCEPCYK</sequence>
<dbReference type="Proteomes" id="UP000821865">
    <property type="component" value="Chromosome 5"/>
</dbReference>
<evidence type="ECO:0000313" key="2">
    <source>
        <dbReference type="Proteomes" id="UP000821865"/>
    </source>
</evidence>
<reference evidence="1" key="1">
    <citation type="submission" date="2020-05" db="EMBL/GenBank/DDBJ databases">
        <title>Large-scale comparative analyses of tick genomes elucidate their genetic diversity and vector capacities.</title>
        <authorList>
            <person name="Jia N."/>
            <person name="Wang J."/>
            <person name="Shi W."/>
            <person name="Du L."/>
            <person name="Sun Y."/>
            <person name="Zhan W."/>
            <person name="Jiang J."/>
            <person name="Wang Q."/>
            <person name="Zhang B."/>
            <person name="Ji P."/>
            <person name="Sakyi L.B."/>
            <person name="Cui X."/>
            <person name="Yuan T."/>
            <person name="Jiang B."/>
            <person name="Yang W."/>
            <person name="Lam T.T.-Y."/>
            <person name="Chang Q."/>
            <person name="Ding S."/>
            <person name="Wang X."/>
            <person name="Zhu J."/>
            <person name="Ruan X."/>
            <person name="Zhao L."/>
            <person name="Wei J."/>
            <person name="Que T."/>
            <person name="Du C."/>
            <person name="Cheng J."/>
            <person name="Dai P."/>
            <person name="Han X."/>
            <person name="Huang E."/>
            <person name="Gao Y."/>
            <person name="Liu J."/>
            <person name="Shao H."/>
            <person name="Ye R."/>
            <person name="Li L."/>
            <person name="Wei W."/>
            <person name="Wang X."/>
            <person name="Wang C."/>
            <person name="Yang T."/>
            <person name="Huo Q."/>
            <person name="Li W."/>
            <person name="Guo W."/>
            <person name="Chen H."/>
            <person name="Zhou L."/>
            <person name="Ni X."/>
            <person name="Tian J."/>
            <person name="Zhou Y."/>
            <person name="Sheng Y."/>
            <person name="Liu T."/>
            <person name="Pan Y."/>
            <person name="Xia L."/>
            <person name="Li J."/>
            <person name="Zhao F."/>
            <person name="Cao W."/>
        </authorList>
    </citation>
    <scope>NUCLEOTIDE SEQUENCE</scope>
    <source>
        <strain evidence="1">Dsil-2018</strain>
    </source>
</reference>
<organism evidence="1 2">
    <name type="scientific">Dermacentor silvarum</name>
    <name type="common">Tick</name>
    <dbReference type="NCBI Taxonomy" id="543639"/>
    <lineage>
        <taxon>Eukaryota</taxon>
        <taxon>Metazoa</taxon>
        <taxon>Ecdysozoa</taxon>
        <taxon>Arthropoda</taxon>
        <taxon>Chelicerata</taxon>
        <taxon>Arachnida</taxon>
        <taxon>Acari</taxon>
        <taxon>Parasitiformes</taxon>
        <taxon>Ixodida</taxon>
        <taxon>Ixodoidea</taxon>
        <taxon>Ixodidae</taxon>
        <taxon>Rhipicephalinae</taxon>
        <taxon>Dermacentor</taxon>
    </lineage>
</organism>
<keyword evidence="2" id="KW-1185">Reference proteome</keyword>
<name>A0ACB8CSZ9_DERSI</name>
<dbReference type="EMBL" id="CM023474">
    <property type="protein sequence ID" value="KAH7950144.1"/>
    <property type="molecule type" value="Genomic_DNA"/>
</dbReference>
<evidence type="ECO:0000313" key="1">
    <source>
        <dbReference type="EMBL" id="KAH7950144.1"/>
    </source>
</evidence>
<gene>
    <name evidence="1" type="ORF">HPB49_020085</name>
</gene>
<proteinExistence type="predicted"/>